<keyword evidence="1" id="KW-0732">Signal</keyword>
<evidence type="ECO:0000313" key="4">
    <source>
        <dbReference type="Proteomes" id="UP000239872"/>
    </source>
</evidence>
<dbReference type="OrthoDB" id="664253at2"/>
<protein>
    <recommendedName>
        <fullName evidence="2">Secretion system C-terminal sorting domain-containing protein</fullName>
    </recommendedName>
</protein>
<comment type="caution">
    <text evidence="3">The sequence shown here is derived from an EMBL/GenBank/DDBJ whole genome shotgun (WGS) entry which is preliminary data.</text>
</comment>
<dbReference type="Proteomes" id="UP000239872">
    <property type="component" value="Unassembled WGS sequence"/>
</dbReference>
<evidence type="ECO:0000259" key="2">
    <source>
        <dbReference type="Pfam" id="PF18962"/>
    </source>
</evidence>
<organism evidence="3 4">
    <name type="scientific">Flavipsychrobacter stenotrophus</name>
    <dbReference type="NCBI Taxonomy" id="2077091"/>
    <lineage>
        <taxon>Bacteria</taxon>
        <taxon>Pseudomonadati</taxon>
        <taxon>Bacteroidota</taxon>
        <taxon>Chitinophagia</taxon>
        <taxon>Chitinophagales</taxon>
        <taxon>Chitinophagaceae</taxon>
        <taxon>Flavipsychrobacter</taxon>
    </lineage>
</organism>
<name>A0A2S7SW52_9BACT</name>
<dbReference type="AlphaFoldDB" id="A0A2S7SW52"/>
<sequence>MKYTGISMLILACFSSKLSAQIVECDTMTLTHVNAGIKFQATTLSAPDSAIVIPMVNNTTTNFAYPQIKLINTTPLPPGMSLHDANWQVFASAWNIGDTAPAYTNYFVNTTIPDNYTVTFKLYATNFAPLTIDSCVFVNTLNINLKPVGTACITNVAANDHILTFYPNPATNTINICSTADVAQLEICSVTGTIVMTASIAKQATSLDISSLSPGIYFIREQGKASGKKLVKI</sequence>
<proteinExistence type="predicted"/>
<evidence type="ECO:0000256" key="1">
    <source>
        <dbReference type="SAM" id="SignalP"/>
    </source>
</evidence>
<gene>
    <name evidence="3" type="ORF">CJD36_012355</name>
</gene>
<feature type="chain" id="PRO_5015678957" description="Secretion system C-terminal sorting domain-containing protein" evidence="1">
    <location>
        <begin position="21"/>
        <end position="233"/>
    </location>
</feature>
<dbReference type="InterPro" id="IPR026444">
    <property type="entry name" value="Secre_tail"/>
</dbReference>
<evidence type="ECO:0000313" key="3">
    <source>
        <dbReference type="EMBL" id="PQJ10756.1"/>
    </source>
</evidence>
<keyword evidence="4" id="KW-1185">Reference proteome</keyword>
<dbReference type="EMBL" id="PPSL01000003">
    <property type="protein sequence ID" value="PQJ10756.1"/>
    <property type="molecule type" value="Genomic_DNA"/>
</dbReference>
<dbReference type="NCBIfam" id="TIGR04183">
    <property type="entry name" value="Por_Secre_tail"/>
    <property type="match status" value="1"/>
</dbReference>
<reference evidence="3 4" key="1">
    <citation type="submission" date="2018-01" db="EMBL/GenBank/DDBJ databases">
        <title>A novel member of the phylum Bacteroidetes isolated from glacier ice.</title>
        <authorList>
            <person name="Liu Q."/>
            <person name="Xin Y.-H."/>
        </authorList>
    </citation>
    <scope>NUCLEOTIDE SEQUENCE [LARGE SCALE GENOMIC DNA]</scope>
    <source>
        <strain evidence="3 4">RB1R16</strain>
    </source>
</reference>
<accession>A0A2S7SW52</accession>
<dbReference type="RefSeq" id="WP_105039483.1">
    <property type="nucleotide sequence ID" value="NZ_PPSL01000003.1"/>
</dbReference>
<feature type="domain" description="Secretion system C-terminal sorting" evidence="2">
    <location>
        <begin position="166"/>
        <end position="229"/>
    </location>
</feature>
<dbReference type="Pfam" id="PF18962">
    <property type="entry name" value="Por_Secre_tail"/>
    <property type="match status" value="1"/>
</dbReference>
<feature type="signal peptide" evidence="1">
    <location>
        <begin position="1"/>
        <end position="20"/>
    </location>
</feature>